<feature type="region of interest" description="Disordered" evidence="1">
    <location>
        <begin position="51"/>
        <end position="77"/>
    </location>
</feature>
<keyword evidence="2" id="KW-0614">Plasmid</keyword>
<accession>A0AA46X136</accession>
<sequence>MSDEALCLGWRTSFVALQRTSSVTGKLRLAWMRQLYLDEMERRHPQGFANWFDSGARAGSDPSKFLTPRQPPPAAQH</sequence>
<dbReference type="RefSeq" id="WP_179161884.1">
    <property type="nucleotide sequence ID" value="NZ_CP083975.1"/>
</dbReference>
<proteinExistence type="predicted"/>
<organism evidence="2 3">
    <name type="scientific">Rhodococcus rhodochrous</name>
    <dbReference type="NCBI Taxonomy" id="1829"/>
    <lineage>
        <taxon>Bacteria</taxon>
        <taxon>Bacillati</taxon>
        <taxon>Actinomycetota</taxon>
        <taxon>Actinomycetes</taxon>
        <taxon>Mycobacteriales</taxon>
        <taxon>Nocardiaceae</taxon>
        <taxon>Rhodococcus</taxon>
    </lineage>
</organism>
<evidence type="ECO:0000256" key="1">
    <source>
        <dbReference type="SAM" id="MobiDB-lite"/>
    </source>
</evidence>
<name>A0AA46X136_RHORH</name>
<gene>
    <name evidence="2" type="ORF">KUM34_027740</name>
</gene>
<evidence type="ECO:0000313" key="3">
    <source>
        <dbReference type="Proteomes" id="UP001162740"/>
    </source>
</evidence>
<protein>
    <submittedName>
        <fullName evidence="2">Uncharacterized protein</fullName>
    </submittedName>
</protein>
<reference evidence="2 3" key="1">
    <citation type="journal article" date="2021" name="Front. Microbiol.">
        <title>Bacterial Transformation of Aromatic Monomers in Softwood Black Liquor.</title>
        <authorList>
            <person name="Navas L.E."/>
            <person name="Dexter G."/>
            <person name="Liu J."/>
            <person name="Levy-Booth D."/>
            <person name="Cho M."/>
            <person name="Jang S.K."/>
            <person name="Mansfield S.D."/>
            <person name="Renneckar S."/>
            <person name="Mohn W.W."/>
            <person name="Eltis L.D."/>
        </authorList>
    </citation>
    <scope>NUCLEOTIDE SEQUENCE [LARGE SCALE GENOMIC DNA]</scope>
    <source>
        <strain evidence="2 3">GD02</strain>
    </source>
</reference>
<geneLocation type="plasmid" evidence="2 3">
    <name>pGD02.2.1</name>
</geneLocation>
<dbReference type="AlphaFoldDB" id="A0AA46X136"/>
<dbReference type="Proteomes" id="UP001162740">
    <property type="component" value="Plasmid pGD02.2.1"/>
</dbReference>
<evidence type="ECO:0000313" key="2">
    <source>
        <dbReference type="EMBL" id="UZF48165.1"/>
    </source>
</evidence>
<dbReference type="EMBL" id="CP083975">
    <property type="protein sequence ID" value="UZF48165.1"/>
    <property type="molecule type" value="Genomic_DNA"/>
</dbReference>